<feature type="chain" id="PRO_5046628354" evidence="9">
    <location>
        <begin position="29"/>
        <end position="456"/>
    </location>
</feature>
<dbReference type="InterPro" id="IPR051156">
    <property type="entry name" value="Mito/Outer_Membr_Metalloprot"/>
</dbReference>
<gene>
    <name evidence="11" type="ORF">Q8A70_27860</name>
</gene>
<dbReference type="SUPFAM" id="SSF48452">
    <property type="entry name" value="TPR-like"/>
    <property type="match status" value="1"/>
</dbReference>
<keyword evidence="2" id="KW-0645">Protease</keyword>
<dbReference type="CDD" id="cd07324">
    <property type="entry name" value="M48C_Oma1-like"/>
    <property type="match status" value="1"/>
</dbReference>
<evidence type="ECO:0000313" key="11">
    <source>
        <dbReference type="EMBL" id="MDQ7251534.1"/>
    </source>
</evidence>
<dbReference type="GO" id="GO:0008237">
    <property type="term" value="F:metallopeptidase activity"/>
    <property type="evidence" value="ECO:0007669"/>
    <property type="project" value="UniProtKB-KW"/>
</dbReference>
<dbReference type="InterPro" id="IPR019734">
    <property type="entry name" value="TPR_rpt"/>
</dbReference>
<protein>
    <submittedName>
        <fullName evidence="11">M48 family metalloprotease</fullName>
        <ecNumber evidence="11">3.4.24.-</ecNumber>
    </submittedName>
</protein>
<dbReference type="InterPro" id="IPR001915">
    <property type="entry name" value="Peptidase_M48"/>
</dbReference>
<dbReference type="Gene3D" id="3.30.2010.10">
    <property type="entry name" value="Metalloproteases ('zincins'), catalytic domain"/>
    <property type="match status" value="1"/>
</dbReference>
<evidence type="ECO:0000256" key="1">
    <source>
        <dbReference type="ARBA" id="ARBA00001947"/>
    </source>
</evidence>
<feature type="region of interest" description="Disordered" evidence="8">
    <location>
        <begin position="427"/>
        <end position="456"/>
    </location>
</feature>
<evidence type="ECO:0000256" key="7">
    <source>
        <dbReference type="PROSITE-ProRule" id="PRU00339"/>
    </source>
</evidence>
<evidence type="ECO:0000256" key="3">
    <source>
        <dbReference type="ARBA" id="ARBA00022723"/>
    </source>
</evidence>
<dbReference type="PANTHER" id="PTHR22726">
    <property type="entry name" value="METALLOENDOPEPTIDASE OMA1"/>
    <property type="match status" value="1"/>
</dbReference>
<keyword evidence="9" id="KW-0732">Signal</keyword>
<keyword evidence="5" id="KW-0862">Zinc</keyword>
<organism evidence="11 12">
    <name type="scientific">Dongia sedimenti</name>
    <dbReference type="NCBI Taxonomy" id="3064282"/>
    <lineage>
        <taxon>Bacteria</taxon>
        <taxon>Pseudomonadati</taxon>
        <taxon>Pseudomonadota</taxon>
        <taxon>Alphaproteobacteria</taxon>
        <taxon>Rhodospirillales</taxon>
        <taxon>Dongiaceae</taxon>
        <taxon>Dongia</taxon>
    </lineage>
</organism>
<comment type="caution">
    <text evidence="11">The sequence shown here is derived from an EMBL/GenBank/DDBJ whole genome shotgun (WGS) entry which is preliminary data.</text>
</comment>
<feature type="repeat" description="TPR" evidence="7">
    <location>
        <begin position="312"/>
        <end position="345"/>
    </location>
</feature>
<keyword evidence="3" id="KW-0479">Metal-binding</keyword>
<feature type="signal peptide" evidence="9">
    <location>
        <begin position="1"/>
        <end position="28"/>
    </location>
</feature>
<dbReference type="EMBL" id="JAUYVI010000013">
    <property type="protein sequence ID" value="MDQ7251534.1"/>
    <property type="molecule type" value="Genomic_DNA"/>
</dbReference>
<dbReference type="InterPro" id="IPR011990">
    <property type="entry name" value="TPR-like_helical_dom_sf"/>
</dbReference>
<name>A0ABU0YV09_9PROT</name>
<evidence type="ECO:0000313" key="12">
    <source>
        <dbReference type="Proteomes" id="UP001230156"/>
    </source>
</evidence>
<dbReference type="Gene3D" id="1.25.40.10">
    <property type="entry name" value="Tetratricopeptide repeat domain"/>
    <property type="match status" value="1"/>
</dbReference>
<dbReference type="PROSITE" id="PS50005">
    <property type="entry name" value="TPR"/>
    <property type="match status" value="1"/>
</dbReference>
<dbReference type="Proteomes" id="UP001230156">
    <property type="component" value="Unassembled WGS sequence"/>
</dbReference>
<keyword evidence="12" id="KW-1185">Reference proteome</keyword>
<comment type="cofactor">
    <cofactor evidence="1">
        <name>Zn(2+)</name>
        <dbReference type="ChEBI" id="CHEBI:29105"/>
    </cofactor>
</comment>
<keyword evidence="4 11" id="KW-0378">Hydrolase</keyword>
<evidence type="ECO:0000259" key="10">
    <source>
        <dbReference type="Pfam" id="PF01435"/>
    </source>
</evidence>
<evidence type="ECO:0000256" key="8">
    <source>
        <dbReference type="SAM" id="MobiDB-lite"/>
    </source>
</evidence>
<feature type="domain" description="Peptidase M48" evidence="10">
    <location>
        <begin position="43"/>
        <end position="230"/>
    </location>
</feature>
<sequence length="456" mass="49428">MINRLLARAGCLAGAVAAALVQPLPAAAQGRGLSLIRDAEIEATIRAYAEPVFKVAGLDAAAIKVHLVNDNSINAFVTPGMNMFINTGLLIRADTPNQVIGVIAHETGHIAGGHLVRIQDELRNATIQSILAMIAGIGAGVATGNAGVGAGTMMMGQGMAMRNVLKYSRTQEASADQAGMGFLDDTHQSARGMLQFFEKLESQMLLNTSSQDPYLQTHPLTRDRVDSVQQHVDHSPYSDAKDPPDLVEKHRRMLAKLKGFLWPLDQVMLAYPKTDTSQPARYARAIAFFRVSRMKEALILMDSLLKESPDDAFYIEQKGQILFQNGRLADALPLYQRAVEIRPHEALLRQELGQVQLETEDQRYVKPAIANLEFAAGMQANDPDVWRLLAIAYGRDGQLAMSALAQAQQAMAAGDKKEARLQARRAQKGLPSGSPAWMQADAIISAAGGPDGEDDE</sequence>
<evidence type="ECO:0000256" key="9">
    <source>
        <dbReference type="SAM" id="SignalP"/>
    </source>
</evidence>
<evidence type="ECO:0000256" key="4">
    <source>
        <dbReference type="ARBA" id="ARBA00022801"/>
    </source>
</evidence>
<keyword evidence="6 11" id="KW-0482">Metalloprotease</keyword>
<evidence type="ECO:0000256" key="5">
    <source>
        <dbReference type="ARBA" id="ARBA00022833"/>
    </source>
</evidence>
<reference evidence="12" key="1">
    <citation type="submission" date="2023-08" db="EMBL/GenBank/DDBJ databases">
        <title>Rhodospirillaceae gen. nov., a novel taxon isolated from the Yangtze River Yuezi River estuary sludge.</title>
        <authorList>
            <person name="Ruan L."/>
        </authorList>
    </citation>
    <scope>NUCLEOTIDE SEQUENCE [LARGE SCALE GENOMIC DNA]</scope>
    <source>
        <strain evidence="12">R-7</strain>
    </source>
</reference>
<dbReference type="PANTHER" id="PTHR22726:SF1">
    <property type="entry name" value="METALLOENDOPEPTIDASE OMA1, MITOCHONDRIAL"/>
    <property type="match status" value="1"/>
</dbReference>
<evidence type="ECO:0000256" key="2">
    <source>
        <dbReference type="ARBA" id="ARBA00022670"/>
    </source>
</evidence>
<dbReference type="RefSeq" id="WP_379961993.1">
    <property type="nucleotide sequence ID" value="NZ_JAUYVI010000013.1"/>
</dbReference>
<proteinExistence type="predicted"/>
<keyword evidence="7" id="KW-0802">TPR repeat</keyword>
<dbReference type="EC" id="3.4.24.-" evidence="11"/>
<evidence type="ECO:0000256" key="6">
    <source>
        <dbReference type="ARBA" id="ARBA00023049"/>
    </source>
</evidence>
<dbReference type="Pfam" id="PF01435">
    <property type="entry name" value="Peptidase_M48"/>
    <property type="match status" value="1"/>
</dbReference>
<accession>A0ABU0YV09</accession>